<keyword evidence="2" id="KW-1185">Reference proteome</keyword>
<dbReference type="Proteomes" id="UP000526734">
    <property type="component" value="Unassembled WGS sequence"/>
</dbReference>
<sequence>MLGLIKLYTVPRYRRMMKGIAKDAKKRGLTTSDYMRTLGSSDLARYLVPPIKPMDVERFGLPPDAKITTKPLLPKPVRDAKVAHAAGNWQPGADLLAGIGKDWDRRSSVVSLLGEVAADDDTALKAWRAARPDDADAAAVHADALTNVAWQIRSARQAKYVSAEQFRGFQRVLDEADEASQTAAELAPDDPTPWATRCMIAMGRQYGHDEFRTVWDGVLARDPLHVHAHARALQYWCDKWFGTNDLMWTFAEEGAAKHPKLAWLPLAAAFEASFAGVKDAWRDKRVEAALDRLLPWLDGEGRDAPDTPNSRAFAARALVELRRGTEAVEQFRHLGRSASGRVWSYSGYGASHEFRTHRNRACRLAK</sequence>
<dbReference type="EMBL" id="JACGZW010000007">
    <property type="protein sequence ID" value="MBB1155600.1"/>
    <property type="molecule type" value="Genomic_DNA"/>
</dbReference>
<accession>A0A7W3VYS1</accession>
<reference evidence="1 2" key="1">
    <citation type="submission" date="2020-08" db="EMBL/GenBank/DDBJ databases">
        <title>Amycolatopsis sp. nov. DR6-1 isolated from Dendrobium heterocarpum.</title>
        <authorList>
            <person name="Tedsree N."/>
            <person name="Kuncharoen N."/>
            <person name="Likhitwitayawuid K."/>
            <person name="Tanasupawat S."/>
        </authorList>
    </citation>
    <scope>NUCLEOTIDE SEQUENCE [LARGE SCALE GENOMIC DNA]</scope>
    <source>
        <strain evidence="1 2">DR6-1</strain>
    </source>
</reference>
<evidence type="ECO:0000313" key="1">
    <source>
        <dbReference type="EMBL" id="MBB1155600.1"/>
    </source>
</evidence>
<gene>
    <name evidence="1" type="ORF">H4281_20835</name>
</gene>
<dbReference type="RefSeq" id="WP_182892629.1">
    <property type="nucleotide sequence ID" value="NZ_JACGZW010000007.1"/>
</dbReference>
<name>A0A7W3VYS1_9PSEU</name>
<proteinExistence type="predicted"/>
<comment type="caution">
    <text evidence="1">The sequence shown here is derived from an EMBL/GenBank/DDBJ whole genome shotgun (WGS) entry which is preliminary data.</text>
</comment>
<dbReference type="AlphaFoldDB" id="A0A7W3VYS1"/>
<evidence type="ECO:0000313" key="2">
    <source>
        <dbReference type="Proteomes" id="UP000526734"/>
    </source>
</evidence>
<protein>
    <submittedName>
        <fullName evidence="1">DUF4034 domain-containing protein</fullName>
    </submittedName>
</protein>
<organism evidence="1 2">
    <name type="scientific">Amycolatopsis dendrobii</name>
    <dbReference type="NCBI Taxonomy" id="2760662"/>
    <lineage>
        <taxon>Bacteria</taxon>
        <taxon>Bacillati</taxon>
        <taxon>Actinomycetota</taxon>
        <taxon>Actinomycetes</taxon>
        <taxon>Pseudonocardiales</taxon>
        <taxon>Pseudonocardiaceae</taxon>
        <taxon>Amycolatopsis</taxon>
    </lineage>
</organism>